<evidence type="ECO:0000256" key="7">
    <source>
        <dbReference type="ARBA" id="ARBA00023077"/>
    </source>
</evidence>
<dbReference type="InterPro" id="IPR023996">
    <property type="entry name" value="TonB-dep_OMP_SusC/RagA"/>
</dbReference>
<name>A0A174FRW8_9BACE</name>
<dbReference type="FunFam" id="2.60.40.1120:FF:000003">
    <property type="entry name" value="Outer membrane protein Omp121"/>
    <property type="match status" value="1"/>
</dbReference>
<dbReference type="Gene3D" id="3.55.50.30">
    <property type="match status" value="1"/>
</dbReference>
<organism evidence="14 15">
    <name type="scientific">Bacteroides caccae</name>
    <dbReference type="NCBI Taxonomy" id="47678"/>
    <lineage>
        <taxon>Bacteria</taxon>
        <taxon>Pseudomonadati</taxon>
        <taxon>Bacteroidota</taxon>
        <taxon>Bacteroidia</taxon>
        <taxon>Bacteroidales</taxon>
        <taxon>Bacteroidaceae</taxon>
        <taxon>Bacteroides</taxon>
    </lineage>
</organism>
<dbReference type="Pfam" id="PF13715">
    <property type="entry name" value="CarbopepD_reg_2"/>
    <property type="match status" value="1"/>
</dbReference>
<gene>
    <name evidence="14" type="ORF">ERS852494_00069</name>
</gene>
<feature type="signal peptide" evidence="12">
    <location>
        <begin position="1"/>
        <end position="21"/>
    </location>
</feature>
<keyword evidence="2 10" id="KW-0813">Transport</keyword>
<evidence type="ECO:0000259" key="13">
    <source>
        <dbReference type="SMART" id="SM00965"/>
    </source>
</evidence>
<proteinExistence type="inferred from homology"/>
<evidence type="ECO:0000256" key="5">
    <source>
        <dbReference type="ARBA" id="ARBA00022692"/>
    </source>
</evidence>
<dbReference type="EMBL" id="CZAI01000001">
    <property type="protein sequence ID" value="CUO51339.1"/>
    <property type="molecule type" value="Genomic_DNA"/>
</dbReference>
<keyword evidence="14" id="KW-0675">Receptor</keyword>
<dbReference type="Gene3D" id="2.40.170.20">
    <property type="entry name" value="TonB-dependent receptor, beta-barrel domain"/>
    <property type="match status" value="1"/>
</dbReference>
<dbReference type="InterPro" id="IPR039426">
    <property type="entry name" value="TonB-dep_rcpt-like"/>
</dbReference>
<feature type="domain" description="Secretin/TonB short N-terminal" evidence="13">
    <location>
        <begin position="50"/>
        <end position="101"/>
    </location>
</feature>
<comment type="subcellular location">
    <subcellularLocation>
        <location evidence="1 10">Cell outer membrane</location>
        <topology evidence="1 10">Multi-pass membrane protein</topology>
    </subcellularLocation>
</comment>
<keyword evidence="7 11" id="KW-0798">TonB box</keyword>
<keyword evidence="9 10" id="KW-0998">Cell outer membrane</keyword>
<accession>A0A174FRW8</accession>
<dbReference type="Pfam" id="PF07660">
    <property type="entry name" value="STN"/>
    <property type="match status" value="1"/>
</dbReference>
<dbReference type="Proteomes" id="UP000095657">
    <property type="component" value="Unassembled WGS sequence"/>
</dbReference>
<keyword evidence="5 10" id="KW-0812">Transmembrane</keyword>
<comment type="similarity">
    <text evidence="10 11">Belongs to the TonB-dependent receptor family.</text>
</comment>
<dbReference type="AlphaFoldDB" id="A0A174FRW8"/>
<evidence type="ECO:0000256" key="4">
    <source>
        <dbReference type="ARBA" id="ARBA00022496"/>
    </source>
</evidence>
<evidence type="ECO:0000256" key="6">
    <source>
        <dbReference type="ARBA" id="ARBA00023004"/>
    </source>
</evidence>
<dbReference type="Gene3D" id="2.170.130.10">
    <property type="entry name" value="TonB-dependent receptor, plug domain"/>
    <property type="match status" value="1"/>
</dbReference>
<dbReference type="NCBIfam" id="TIGR04056">
    <property type="entry name" value="OMP_RagA_SusC"/>
    <property type="match status" value="1"/>
</dbReference>
<dbReference type="Gene3D" id="2.60.40.1120">
    <property type="entry name" value="Carboxypeptidase-like, regulatory domain"/>
    <property type="match status" value="1"/>
</dbReference>
<keyword evidence="8 10" id="KW-0472">Membrane</keyword>
<dbReference type="SUPFAM" id="SSF49464">
    <property type="entry name" value="Carboxypeptidase regulatory domain-like"/>
    <property type="match status" value="1"/>
</dbReference>
<evidence type="ECO:0000256" key="8">
    <source>
        <dbReference type="ARBA" id="ARBA00023136"/>
    </source>
</evidence>
<dbReference type="InterPro" id="IPR037066">
    <property type="entry name" value="Plug_dom_sf"/>
</dbReference>
<dbReference type="InterPro" id="IPR000531">
    <property type="entry name" value="Beta-barrel_TonB"/>
</dbReference>
<dbReference type="SMART" id="SM00965">
    <property type="entry name" value="STN"/>
    <property type="match status" value="1"/>
</dbReference>
<evidence type="ECO:0000256" key="2">
    <source>
        <dbReference type="ARBA" id="ARBA00022448"/>
    </source>
</evidence>
<evidence type="ECO:0000256" key="11">
    <source>
        <dbReference type="RuleBase" id="RU003357"/>
    </source>
</evidence>
<dbReference type="NCBIfam" id="TIGR04057">
    <property type="entry name" value="SusC_RagA_signa"/>
    <property type="match status" value="1"/>
</dbReference>
<dbReference type="GO" id="GO:0009279">
    <property type="term" value="C:cell outer membrane"/>
    <property type="evidence" value="ECO:0007669"/>
    <property type="project" value="UniProtKB-SubCell"/>
</dbReference>
<feature type="chain" id="PRO_5008021927" evidence="12">
    <location>
        <begin position="22"/>
        <end position="1120"/>
    </location>
</feature>
<dbReference type="STRING" id="47678.ERS852494_00069"/>
<keyword evidence="4" id="KW-0410">Iron transport</keyword>
<evidence type="ECO:0000256" key="3">
    <source>
        <dbReference type="ARBA" id="ARBA00022452"/>
    </source>
</evidence>
<dbReference type="Pfam" id="PF07715">
    <property type="entry name" value="Plug"/>
    <property type="match status" value="1"/>
</dbReference>
<reference evidence="14 15" key="1">
    <citation type="submission" date="2015-09" db="EMBL/GenBank/DDBJ databases">
        <authorList>
            <consortium name="Pathogen Informatics"/>
        </authorList>
    </citation>
    <scope>NUCLEOTIDE SEQUENCE [LARGE SCALE GENOMIC DNA]</scope>
    <source>
        <strain evidence="14 15">2789STDY5834880</strain>
    </source>
</reference>
<evidence type="ECO:0000256" key="10">
    <source>
        <dbReference type="PROSITE-ProRule" id="PRU01360"/>
    </source>
</evidence>
<dbReference type="InterPro" id="IPR036942">
    <property type="entry name" value="Beta-barrel_TonB_sf"/>
</dbReference>
<dbReference type="InterPro" id="IPR011662">
    <property type="entry name" value="Secretin/TonB_short_N"/>
</dbReference>
<dbReference type="InterPro" id="IPR023997">
    <property type="entry name" value="TonB-dep_OMP_SusC/RagA_CS"/>
</dbReference>
<evidence type="ECO:0000313" key="15">
    <source>
        <dbReference type="Proteomes" id="UP000095657"/>
    </source>
</evidence>
<dbReference type="Pfam" id="PF00593">
    <property type="entry name" value="TonB_dep_Rec_b-barrel"/>
    <property type="match status" value="1"/>
</dbReference>
<dbReference type="SUPFAM" id="SSF56935">
    <property type="entry name" value="Porins"/>
    <property type="match status" value="1"/>
</dbReference>
<evidence type="ECO:0000256" key="12">
    <source>
        <dbReference type="SAM" id="SignalP"/>
    </source>
</evidence>
<keyword evidence="6" id="KW-0408">Iron</keyword>
<evidence type="ECO:0000256" key="1">
    <source>
        <dbReference type="ARBA" id="ARBA00004571"/>
    </source>
</evidence>
<keyword evidence="4" id="KW-0406">Ion transport</keyword>
<evidence type="ECO:0000313" key="14">
    <source>
        <dbReference type="EMBL" id="CUO51339.1"/>
    </source>
</evidence>
<sequence length="1120" mass="125774">MNLKKHFALLTLLFFSVVLSAQVKEKMITISFSKIPLSEAMARIEKTSGYTFFYDATQVNVKQEVSLNVKQVPVSKAVGEMLKGIDLSFEVTSTQIALFPKKSTPAQTGKATTIIGKVVDENGEPIIGANVLVAGTTTGVITDIDGNYKLEAPFGSSLQISYIGYTTQTVKAGQKSIIKMKEDSKTLEEVVVVGYGVMKKKDLTGAVASLKASDLEKEQPKTVQDMLRTGVAGLSVGIETDTKGNTSMMVRGKNNLRATSTDKSSLEPLIVLDGVIYSGQMTDINPNDIEQIDVLKDASSTAVYGAKAANGVVLITTKKGTSSTKPIINFSGTWGLSMVNSLPEVYEGEDFINFRRDVEVSKNPSKAATGYFDNPAHMSNADLANWMGNDKGDPTSIWLTRLEFTNTEVNNYLAGRLVDWRDVIYQDVALRQDYTVSVAGKKDEMSYYSSINYLKNESNVRGGGYSAIRARINLENKIQSFLTYGVNAQFTSRDEGYISSSSGNYTTLSPFGSLYEDDGVTLKQYPTGNNNQSNPLLAPTFQNKRNDIENLNAALYLKITLPLGFSIQTTYSPRFEWTNYLFHKAAASPDSGSQNGRVERTHTKDFYWQWDNMLKWNKTFGKHAFDFTFLANWEKFQRWHDEMTNENFLPTDELGYGGIGFGTSPNVSSDDVYRTGDAFMGRLHYVYDQRYLITATVRRDGYSAFGLANPRATFPAIALGWVFSEEKFLHRPDWFEYGKLRLSWGKNGNRAVGTYAAFMQLAPRKYIYVDPATGSLVTANTFYASTMANPNLKWESTTSWNIGTDLTFLKGRLSANLDVYKKITTDLLVSRELPSLIGYSSVMSNIGEVQNTGVELSLNSTNIRMDKLTWRTSFSLAYNKNKITHLYGIMKDVKDADGNVIGQREADDIKNKRFIGHDIDEIWDYKVVGIWQEEEREEAAKYGQQPGDVHLLDKDMNYKYDNTDKEFQGTTMPRLRWSMRNDFTLFKNFNISFNMYSYIGHKKTLGRFTNDNALLNVTNQIKRDYWTPENRNNEYPRLANKKPAGVSYAIYKNASFLRFDNISIGYTFPKKLIEPLRIQNLNVNATMKNAGYISGWPGYDPENSDANTPRVIYFGINLTL</sequence>
<dbReference type="InterPro" id="IPR008969">
    <property type="entry name" value="CarboxyPept-like_regulatory"/>
</dbReference>
<dbReference type="InterPro" id="IPR012910">
    <property type="entry name" value="Plug_dom"/>
</dbReference>
<evidence type="ECO:0000256" key="9">
    <source>
        <dbReference type="ARBA" id="ARBA00023237"/>
    </source>
</evidence>
<keyword evidence="12" id="KW-0732">Signal</keyword>
<dbReference type="GO" id="GO:0006826">
    <property type="term" value="P:iron ion transport"/>
    <property type="evidence" value="ECO:0007669"/>
    <property type="project" value="UniProtKB-KW"/>
</dbReference>
<keyword evidence="3 10" id="KW-1134">Transmembrane beta strand</keyword>
<protein>
    <submittedName>
        <fullName evidence="14">TonB-dependent receptor plug</fullName>
    </submittedName>
</protein>
<dbReference type="PROSITE" id="PS52016">
    <property type="entry name" value="TONB_DEPENDENT_REC_3"/>
    <property type="match status" value="1"/>
</dbReference>